<evidence type="ECO:0000256" key="2">
    <source>
        <dbReference type="ARBA" id="ARBA00022801"/>
    </source>
</evidence>
<dbReference type="InterPro" id="IPR017853">
    <property type="entry name" value="GH"/>
</dbReference>
<dbReference type="CDD" id="cd11333">
    <property type="entry name" value="AmyAc_SI_OligoGlu_DGase"/>
    <property type="match status" value="1"/>
</dbReference>
<protein>
    <submittedName>
        <fullName evidence="5">Glucohydrolase</fullName>
        <ecNumber evidence="5">3.2.1.93</ecNumber>
    </submittedName>
</protein>
<feature type="domain" description="Glycosyl hydrolase family 13 catalytic" evidence="4">
    <location>
        <begin position="8"/>
        <end position="403"/>
    </location>
</feature>
<dbReference type="FunFam" id="3.20.20.80:FF:000064">
    <property type="entry name" value="Oligo-1,6-glucosidase"/>
    <property type="match status" value="1"/>
</dbReference>
<accession>A0A0X8H1Z6</accession>
<comment type="similarity">
    <text evidence="1">Belongs to the glycosyl hydrolase 13 family.</text>
</comment>
<dbReference type="Proteomes" id="UP000063781">
    <property type="component" value="Chromosome"/>
</dbReference>
<dbReference type="InterPro" id="IPR045857">
    <property type="entry name" value="O16G_dom_2"/>
</dbReference>
<organism evidence="5 6">
    <name type="scientific">Erysipelothrix larvae</name>
    <dbReference type="NCBI Taxonomy" id="1514105"/>
    <lineage>
        <taxon>Bacteria</taxon>
        <taxon>Bacillati</taxon>
        <taxon>Bacillota</taxon>
        <taxon>Erysipelotrichia</taxon>
        <taxon>Erysipelotrichales</taxon>
        <taxon>Erysipelotrichaceae</taxon>
        <taxon>Erysipelothrix</taxon>
    </lineage>
</organism>
<dbReference type="AlphaFoldDB" id="A0A0X8H1Z6"/>
<dbReference type="Gene3D" id="3.20.20.80">
    <property type="entry name" value="Glycosidases"/>
    <property type="match status" value="1"/>
</dbReference>
<dbReference type="GO" id="GO:0009313">
    <property type="term" value="P:oligosaccharide catabolic process"/>
    <property type="evidence" value="ECO:0007669"/>
    <property type="project" value="TreeGrafter"/>
</dbReference>
<dbReference type="EC" id="3.2.1.93" evidence="5"/>
<dbReference type="GO" id="GO:0008788">
    <property type="term" value="F:alpha,alpha-phosphotrehalase activity"/>
    <property type="evidence" value="ECO:0007669"/>
    <property type="project" value="UniProtKB-EC"/>
</dbReference>
<keyword evidence="3 5" id="KW-0326">Glycosidase</keyword>
<dbReference type="STRING" id="1514105.AOC36_10465"/>
<evidence type="ECO:0000259" key="4">
    <source>
        <dbReference type="SMART" id="SM00642"/>
    </source>
</evidence>
<dbReference type="RefSeq" id="WP_067634046.1">
    <property type="nucleotide sequence ID" value="NZ_CP013213.1"/>
</dbReference>
<gene>
    <name evidence="5" type="ORF">AOC36_10465</name>
</gene>
<dbReference type="PANTHER" id="PTHR10357:SF217">
    <property type="entry name" value="TREHALOSE-6-PHOSPHATE HYDROLASE"/>
    <property type="match status" value="1"/>
</dbReference>
<keyword evidence="6" id="KW-1185">Reference proteome</keyword>
<dbReference type="GO" id="GO:0004556">
    <property type="term" value="F:alpha-amylase activity"/>
    <property type="evidence" value="ECO:0007669"/>
    <property type="project" value="TreeGrafter"/>
</dbReference>
<dbReference type="InterPro" id="IPR013780">
    <property type="entry name" value="Glyco_hydro_b"/>
</dbReference>
<dbReference type="EMBL" id="CP013213">
    <property type="protein sequence ID" value="AMC94379.1"/>
    <property type="molecule type" value="Genomic_DNA"/>
</dbReference>
<dbReference type="SMART" id="SM00642">
    <property type="entry name" value="Aamy"/>
    <property type="match status" value="1"/>
</dbReference>
<name>A0A0X8H1Z6_9FIRM</name>
<dbReference type="NCBIfam" id="NF008183">
    <property type="entry name" value="PRK10933.1"/>
    <property type="match status" value="1"/>
</dbReference>
<proteinExistence type="inferred from homology"/>
<sequence>MLNRFVYQIYPKSFKDTNDDGIGDIKGIIEKLDYLQDLGINMIWTTPVFVSPQNDNGYDVADYRNIDPLFGTMDDVDVLIEEASKRGIDIMFDFVLNHTSTAHEWFQKALKGDKKYMDYYFFKEKPTNWQSKFGGSAWKYVESLDLYYLHLFDPTQADLNWENPEVFEELCGVVNFSLEKGITGLRFDVINLVSKPDVFEDDDVWDGRRFYTDGPRVHEHLHALNTHTFGTYEDILTVGELSSTTIDHAVKYADPTRHELGTVFGFHHLKVDYKNNRKWELKDPDFVQFKTLLAEWQLEMQAHNAYMALFLNNHDQPRANSRFGDDLNYPFESATLYSTLMFLMRGIPYIYQGEEIGLPNAYFNTIDDYRDIESLNMYRELIQTQDEKTVLDILNKRSRDNGRTPMPWNHDQFYGFSTQNPWLGFTKHPQLKTVEDNLKDPASVYHYMKRLIALRKSSQILKEGSIHFSELNHPTRFIYSRMLSDETIDVVGNMSNTTDTLDFDATDASIILSNTGRTELSNTLVLQPFEVLVVHKKNVAL</sequence>
<dbReference type="SUPFAM" id="SSF51445">
    <property type="entry name" value="(Trans)glycosidases"/>
    <property type="match status" value="1"/>
</dbReference>
<dbReference type="KEGG" id="erl:AOC36_10465"/>
<evidence type="ECO:0000256" key="1">
    <source>
        <dbReference type="ARBA" id="ARBA00008061"/>
    </source>
</evidence>
<dbReference type="OrthoDB" id="9805159at2"/>
<evidence type="ECO:0000313" key="6">
    <source>
        <dbReference type="Proteomes" id="UP000063781"/>
    </source>
</evidence>
<evidence type="ECO:0000256" key="3">
    <source>
        <dbReference type="ARBA" id="ARBA00023295"/>
    </source>
</evidence>
<dbReference type="SUPFAM" id="SSF51011">
    <property type="entry name" value="Glycosyl hydrolase domain"/>
    <property type="match status" value="1"/>
</dbReference>
<dbReference type="Gene3D" id="2.60.40.1180">
    <property type="entry name" value="Golgi alpha-mannosidase II"/>
    <property type="match status" value="1"/>
</dbReference>
<evidence type="ECO:0000313" key="5">
    <source>
        <dbReference type="EMBL" id="AMC94379.1"/>
    </source>
</evidence>
<reference evidence="5 6" key="1">
    <citation type="submission" date="2015-10" db="EMBL/GenBank/DDBJ databases">
        <title>Erysipelothrix larvae sp. LV19 isolated from the larval gut of the rhinoceros beetle, Trypoxylus dichotomus.</title>
        <authorList>
            <person name="Lim S."/>
            <person name="Kim B.-C."/>
        </authorList>
    </citation>
    <scope>NUCLEOTIDE SEQUENCE [LARGE SCALE GENOMIC DNA]</scope>
    <source>
        <strain evidence="5 6">LV19</strain>
    </source>
</reference>
<dbReference type="Pfam" id="PF00128">
    <property type="entry name" value="Alpha-amylase"/>
    <property type="match status" value="1"/>
</dbReference>
<dbReference type="Gene3D" id="3.90.400.10">
    <property type="entry name" value="Oligo-1,6-glucosidase, Domain 2"/>
    <property type="match status" value="1"/>
</dbReference>
<dbReference type="PANTHER" id="PTHR10357">
    <property type="entry name" value="ALPHA-AMYLASE FAMILY MEMBER"/>
    <property type="match status" value="1"/>
</dbReference>
<keyword evidence="2 5" id="KW-0378">Hydrolase</keyword>
<dbReference type="InterPro" id="IPR006047">
    <property type="entry name" value="GH13_cat_dom"/>
</dbReference>